<reference evidence="2 3" key="1">
    <citation type="submission" date="2023-10" db="EMBL/GenBank/DDBJ databases">
        <title>Bacteria for the degradation of biodegradable plastic PBAT(Polybutylene adipate terephthalate).</title>
        <authorList>
            <person name="Weon H.-Y."/>
            <person name="Yeon J."/>
        </authorList>
    </citation>
    <scope>NUCLEOTIDE SEQUENCE [LARGE SCALE GENOMIC DNA]</scope>
    <source>
        <strain evidence="2 3">SBD 7-3</strain>
    </source>
</reference>
<proteinExistence type="predicted"/>
<protein>
    <submittedName>
        <fullName evidence="2">Cbb3-type cytochrome c oxidase subunit 3</fullName>
    </submittedName>
</protein>
<gene>
    <name evidence="2" type="ORF">RXV79_14085</name>
</gene>
<dbReference type="InterPro" id="IPR008621">
    <property type="entry name" value="Cbb3-typ_cyt_oxidase_comp"/>
</dbReference>
<dbReference type="Pfam" id="PF05545">
    <property type="entry name" value="FixQ"/>
    <property type="match status" value="1"/>
</dbReference>
<keyword evidence="1" id="KW-0812">Transmembrane</keyword>
<feature type="transmembrane region" description="Helical" evidence="1">
    <location>
        <begin position="6"/>
        <end position="27"/>
    </location>
</feature>
<organism evidence="2 3">
    <name type="scientific">Piscinibacter gummiphilus</name>
    <dbReference type="NCBI Taxonomy" id="946333"/>
    <lineage>
        <taxon>Bacteria</taxon>
        <taxon>Pseudomonadati</taxon>
        <taxon>Pseudomonadota</taxon>
        <taxon>Betaproteobacteria</taxon>
        <taxon>Burkholderiales</taxon>
        <taxon>Sphaerotilaceae</taxon>
        <taxon>Piscinibacter</taxon>
    </lineage>
</organism>
<keyword evidence="1" id="KW-0472">Membrane</keyword>
<keyword evidence="1" id="KW-1133">Transmembrane helix</keyword>
<dbReference type="RefSeq" id="WP_316698297.1">
    <property type="nucleotide sequence ID" value="NZ_CP136336.1"/>
</dbReference>
<name>A0ABZ0CM29_9BURK</name>
<evidence type="ECO:0000313" key="2">
    <source>
        <dbReference type="EMBL" id="WOB06052.1"/>
    </source>
</evidence>
<evidence type="ECO:0000256" key="1">
    <source>
        <dbReference type="SAM" id="Phobius"/>
    </source>
</evidence>
<sequence>MDINDLRSLVTLVSLATFAGICTWAWAKRNRDRFDEAARIPFMTADDEGARRE</sequence>
<evidence type="ECO:0000313" key="3">
    <source>
        <dbReference type="Proteomes" id="UP001303946"/>
    </source>
</evidence>
<dbReference type="EMBL" id="CP136336">
    <property type="protein sequence ID" value="WOB06052.1"/>
    <property type="molecule type" value="Genomic_DNA"/>
</dbReference>
<accession>A0ABZ0CM29</accession>
<dbReference type="CDD" id="cd01324">
    <property type="entry name" value="cbb3_Oxidase_CcoQ"/>
    <property type="match status" value="1"/>
</dbReference>
<dbReference type="Proteomes" id="UP001303946">
    <property type="component" value="Chromosome"/>
</dbReference>
<keyword evidence="3" id="KW-1185">Reference proteome</keyword>